<feature type="compositionally biased region" description="Low complexity" evidence="1">
    <location>
        <begin position="58"/>
        <end position="69"/>
    </location>
</feature>
<protein>
    <submittedName>
        <fullName evidence="3">WAS/WASL-interacting protein family member 1-like</fullName>
    </submittedName>
</protein>
<accession>A0A2U3Y2W6</accession>
<gene>
    <name evidence="3" type="primary">LOC102735397</name>
</gene>
<name>A0A2U3Y2W6_LEPWE</name>
<feature type="compositionally biased region" description="Low complexity" evidence="1">
    <location>
        <begin position="167"/>
        <end position="181"/>
    </location>
</feature>
<feature type="region of interest" description="Disordered" evidence="1">
    <location>
        <begin position="50"/>
        <end position="267"/>
    </location>
</feature>
<evidence type="ECO:0000313" key="2">
    <source>
        <dbReference type="Proteomes" id="UP000245341"/>
    </source>
</evidence>
<reference evidence="3" key="1">
    <citation type="submission" date="2025-08" db="UniProtKB">
        <authorList>
            <consortium name="RefSeq"/>
        </authorList>
    </citation>
    <scope>IDENTIFICATION</scope>
    <source>
        <tissue evidence="3">Liver</tissue>
    </source>
</reference>
<dbReference type="GeneID" id="102735397"/>
<dbReference type="STRING" id="9713.A0A2U3Y2W6"/>
<dbReference type="KEGG" id="lww:102735397"/>
<feature type="compositionally biased region" description="Low complexity" evidence="1">
    <location>
        <begin position="221"/>
        <end position="236"/>
    </location>
</feature>
<sequence>MKALEAEKNLMDGLKKGVVASLLSLARGRAAPAVAIVSCGGGAGGGGGGRDGGGHFGGASEAAAAPRAPGEFKGREGGSQEGALPPPRREGGWCARPRGRRRDFPQYGGTVEVQTFTGGVVSAHTGAPEAGGPERRLGRPSGPRALEGGSRWPVAQNEASSQHALQPDASPSASSSGDNDPVILQASKEEPGSGTMQSSPSPAHPQLPILQAQMVSDGMTGSNPVSPASSSSPASSGAGGISPQHIAQDSSLDGPPGPPDSATVPLEGLSLPQAADLANKGPKWEKSHAEIAEQAKHVRIGKACEDSSFLNF</sequence>
<evidence type="ECO:0000256" key="1">
    <source>
        <dbReference type="SAM" id="MobiDB-lite"/>
    </source>
</evidence>
<organism evidence="2 3">
    <name type="scientific">Leptonychotes weddellii</name>
    <name type="common">Weddell seal</name>
    <name type="synonym">Otaria weddellii</name>
    <dbReference type="NCBI Taxonomy" id="9713"/>
    <lineage>
        <taxon>Eukaryota</taxon>
        <taxon>Metazoa</taxon>
        <taxon>Chordata</taxon>
        <taxon>Craniata</taxon>
        <taxon>Vertebrata</taxon>
        <taxon>Euteleostomi</taxon>
        <taxon>Mammalia</taxon>
        <taxon>Eutheria</taxon>
        <taxon>Laurasiatheria</taxon>
        <taxon>Carnivora</taxon>
        <taxon>Caniformia</taxon>
        <taxon>Pinnipedia</taxon>
        <taxon>Phocidae</taxon>
        <taxon>Monachinae</taxon>
        <taxon>Lobodontini</taxon>
        <taxon>Leptonychotes</taxon>
    </lineage>
</organism>
<proteinExistence type="predicted"/>
<dbReference type="RefSeq" id="XP_006738070.2">
    <property type="nucleotide sequence ID" value="XM_006738007.2"/>
</dbReference>
<dbReference type="AlphaFoldDB" id="A0A2U3Y2W6"/>
<evidence type="ECO:0000313" key="3">
    <source>
        <dbReference type="RefSeq" id="XP_006738070.2"/>
    </source>
</evidence>
<dbReference type="Proteomes" id="UP000245341">
    <property type="component" value="Unplaced"/>
</dbReference>
<keyword evidence="2" id="KW-1185">Reference proteome</keyword>